<dbReference type="EMBL" id="CM044701">
    <property type="protein sequence ID" value="KAI5679879.1"/>
    <property type="molecule type" value="Genomic_DNA"/>
</dbReference>
<evidence type="ECO:0000313" key="2">
    <source>
        <dbReference type="Proteomes" id="UP001060085"/>
    </source>
</evidence>
<comment type="caution">
    <text evidence="1">The sequence shown here is derived from an EMBL/GenBank/DDBJ whole genome shotgun (WGS) entry which is preliminary data.</text>
</comment>
<organism evidence="1 2">
    <name type="scientific">Catharanthus roseus</name>
    <name type="common">Madagascar periwinkle</name>
    <name type="synonym">Vinca rosea</name>
    <dbReference type="NCBI Taxonomy" id="4058"/>
    <lineage>
        <taxon>Eukaryota</taxon>
        <taxon>Viridiplantae</taxon>
        <taxon>Streptophyta</taxon>
        <taxon>Embryophyta</taxon>
        <taxon>Tracheophyta</taxon>
        <taxon>Spermatophyta</taxon>
        <taxon>Magnoliopsida</taxon>
        <taxon>eudicotyledons</taxon>
        <taxon>Gunneridae</taxon>
        <taxon>Pentapetalae</taxon>
        <taxon>asterids</taxon>
        <taxon>lamiids</taxon>
        <taxon>Gentianales</taxon>
        <taxon>Apocynaceae</taxon>
        <taxon>Rauvolfioideae</taxon>
        <taxon>Vinceae</taxon>
        <taxon>Catharanthinae</taxon>
        <taxon>Catharanthus</taxon>
    </lineage>
</organism>
<evidence type="ECO:0000313" key="1">
    <source>
        <dbReference type="EMBL" id="KAI5679879.1"/>
    </source>
</evidence>
<protein>
    <submittedName>
        <fullName evidence="1">Uncharacterized protein</fullName>
    </submittedName>
</protein>
<gene>
    <name evidence="1" type="ORF">M9H77_01106</name>
</gene>
<reference evidence="2" key="1">
    <citation type="journal article" date="2023" name="Nat. Plants">
        <title>Single-cell RNA sequencing provides a high-resolution roadmap for understanding the multicellular compartmentation of specialized metabolism.</title>
        <authorList>
            <person name="Sun S."/>
            <person name="Shen X."/>
            <person name="Li Y."/>
            <person name="Li Y."/>
            <person name="Wang S."/>
            <person name="Li R."/>
            <person name="Zhang H."/>
            <person name="Shen G."/>
            <person name="Guo B."/>
            <person name="Wei J."/>
            <person name="Xu J."/>
            <person name="St-Pierre B."/>
            <person name="Chen S."/>
            <person name="Sun C."/>
        </authorList>
    </citation>
    <scope>NUCLEOTIDE SEQUENCE [LARGE SCALE GENOMIC DNA]</scope>
</reference>
<sequence>MENSLSKVFDSDESRSYLHIEKKDDDSFLEDELSTSMDFCIVEDDNCMEKLSENIPSSENATEPQIGMEFSSKDDAREFYIAYGRRTGFTVRIHHNRRSRVNNMVISQDFVCSKEGFREKKYVQRKDRVLPSPPVTREGCPAMLRVALRDGVKWIVTKFVKDHNHSLLSPGKVPWRGSGRNVVSEDEKDQRIRELTLELYNERQRCKRKCAAYEEKLQSLLKFIEDHTQHLSRTVEEIVELVKEIENKQVEDPN</sequence>
<keyword evidence="2" id="KW-1185">Reference proteome</keyword>
<dbReference type="Proteomes" id="UP001060085">
    <property type="component" value="Linkage Group LG01"/>
</dbReference>
<accession>A0ACC0C4M7</accession>
<proteinExistence type="predicted"/>
<name>A0ACC0C4M7_CATRO</name>